<keyword evidence="1" id="KW-0677">Repeat</keyword>
<feature type="domain" description="DC1" evidence="2">
    <location>
        <begin position="66"/>
        <end position="109"/>
    </location>
</feature>
<feature type="domain" description="DC1" evidence="2">
    <location>
        <begin position="6"/>
        <end position="51"/>
    </location>
</feature>
<proteinExistence type="predicted"/>
<dbReference type="Gramene" id="KZM93762">
    <property type="protein sequence ID" value="KZM93762"/>
    <property type="gene ID" value="DCAR_017007"/>
</dbReference>
<sequence length="180" mass="20216">MEYKHFSHDHNLIFHQVQQGQNIRCSGCESDCSSGFVYACFHCSFFLHEHCGNANRHIMHPADVTHPLILFPSPTYESGSFLCDACGKAGSAFSYCCAVCQVDLHVQCAFMPLKITHRCHRHELKLSTGNPDRAGREICNICTTQLDSKHWSYYCAECDFGVHTFCGTNEVKPALFVDAS</sequence>
<protein>
    <recommendedName>
        <fullName evidence="2">DC1 domain-containing protein</fullName>
    </recommendedName>
</protein>
<dbReference type="AlphaFoldDB" id="A0A161ZZC1"/>
<keyword evidence="5" id="KW-1185">Reference proteome</keyword>
<evidence type="ECO:0000313" key="3">
    <source>
        <dbReference type="EMBL" id="KZM93762.1"/>
    </source>
</evidence>
<dbReference type="InterPro" id="IPR046349">
    <property type="entry name" value="C1-like_sf"/>
</dbReference>
<accession>A0A161ZZC1</accession>
<reference evidence="4" key="2">
    <citation type="submission" date="2022-03" db="EMBL/GenBank/DDBJ databases">
        <title>Draft title - Genomic analysis of global carrot germplasm unveils the trajectory of domestication and the origin of high carotenoid orange carrot.</title>
        <authorList>
            <person name="Iorizzo M."/>
            <person name="Ellison S."/>
            <person name="Senalik D."/>
            <person name="Macko-Podgorni A."/>
            <person name="Grzebelus D."/>
            <person name="Bostan H."/>
            <person name="Rolling W."/>
            <person name="Curaba J."/>
            <person name="Simon P."/>
        </authorList>
    </citation>
    <scope>NUCLEOTIDE SEQUENCE</scope>
    <source>
        <tissue evidence="4">Leaf</tissue>
    </source>
</reference>
<dbReference type="SUPFAM" id="SSF57889">
    <property type="entry name" value="Cysteine-rich domain"/>
    <property type="match status" value="1"/>
</dbReference>
<dbReference type="PANTHER" id="PTHR46288">
    <property type="entry name" value="PHORBOL-ESTER/DAG-TYPE DOMAIN-CONTAINING PROTEIN"/>
    <property type="match status" value="1"/>
</dbReference>
<feature type="domain" description="DC1" evidence="2">
    <location>
        <begin position="119"/>
        <end position="166"/>
    </location>
</feature>
<evidence type="ECO:0000313" key="4">
    <source>
        <dbReference type="EMBL" id="WOH00106.1"/>
    </source>
</evidence>
<evidence type="ECO:0000256" key="1">
    <source>
        <dbReference type="ARBA" id="ARBA00022737"/>
    </source>
</evidence>
<dbReference type="EMBL" id="CP093347">
    <property type="protein sequence ID" value="WOH00106.1"/>
    <property type="molecule type" value="Genomic_DNA"/>
</dbReference>
<evidence type="ECO:0000313" key="5">
    <source>
        <dbReference type="Proteomes" id="UP000077755"/>
    </source>
</evidence>
<dbReference type="OMA" id="AVHACHQ"/>
<dbReference type="PANTHER" id="PTHR46288:SF68">
    <property type="entry name" value="DC1 DOMAIN-CONTAINING PROTEIN"/>
    <property type="match status" value="1"/>
</dbReference>
<name>A0A161ZZC1_DAUCS</name>
<dbReference type="EMBL" id="LNRQ01000005">
    <property type="protein sequence ID" value="KZM93762.1"/>
    <property type="molecule type" value="Genomic_DNA"/>
</dbReference>
<organism evidence="3">
    <name type="scientific">Daucus carota subsp. sativus</name>
    <name type="common">Carrot</name>
    <dbReference type="NCBI Taxonomy" id="79200"/>
    <lineage>
        <taxon>Eukaryota</taxon>
        <taxon>Viridiplantae</taxon>
        <taxon>Streptophyta</taxon>
        <taxon>Embryophyta</taxon>
        <taxon>Tracheophyta</taxon>
        <taxon>Spermatophyta</taxon>
        <taxon>Magnoliopsida</taxon>
        <taxon>eudicotyledons</taxon>
        <taxon>Gunneridae</taxon>
        <taxon>Pentapetalae</taxon>
        <taxon>asterids</taxon>
        <taxon>campanulids</taxon>
        <taxon>Apiales</taxon>
        <taxon>Apiaceae</taxon>
        <taxon>Apioideae</taxon>
        <taxon>Scandiceae</taxon>
        <taxon>Daucinae</taxon>
        <taxon>Daucus</taxon>
        <taxon>Daucus sect. Daucus</taxon>
    </lineage>
</organism>
<dbReference type="STRING" id="79200.A0A161ZZC1"/>
<dbReference type="Proteomes" id="UP000077755">
    <property type="component" value="Chromosome 5"/>
</dbReference>
<reference evidence="3" key="1">
    <citation type="journal article" date="2016" name="Nat. Genet.">
        <title>A high-quality carrot genome assembly provides new insights into carotenoid accumulation and asterid genome evolution.</title>
        <authorList>
            <person name="Iorizzo M."/>
            <person name="Ellison S."/>
            <person name="Senalik D."/>
            <person name="Zeng P."/>
            <person name="Satapoomin P."/>
            <person name="Huang J."/>
            <person name="Bowman M."/>
            <person name="Iovene M."/>
            <person name="Sanseverino W."/>
            <person name="Cavagnaro P."/>
            <person name="Yildiz M."/>
            <person name="Macko-Podgorni A."/>
            <person name="Moranska E."/>
            <person name="Grzebelus E."/>
            <person name="Grzebelus D."/>
            <person name="Ashrafi H."/>
            <person name="Zheng Z."/>
            <person name="Cheng S."/>
            <person name="Spooner D."/>
            <person name="Van Deynze A."/>
            <person name="Simon P."/>
        </authorList>
    </citation>
    <scope>NUCLEOTIDE SEQUENCE [LARGE SCALE GENOMIC DNA]</scope>
    <source>
        <tissue evidence="3">Leaf</tissue>
    </source>
</reference>
<dbReference type="Pfam" id="PF03107">
    <property type="entry name" value="C1_2"/>
    <property type="match status" value="3"/>
</dbReference>
<gene>
    <name evidence="3" type="ORF">DCAR_017007</name>
    <name evidence="4" type="ORF">DCAR_0519463</name>
</gene>
<evidence type="ECO:0000259" key="2">
    <source>
        <dbReference type="Pfam" id="PF03107"/>
    </source>
</evidence>
<dbReference type="InterPro" id="IPR004146">
    <property type="entry name" value="DC1"/>
</dbReference>